<name>A0A9W7L4K4_9STRA</name>
<evidence type="ECO:0000313" key="3">
    <source>
        <dbReference type="EMBL" id="GMI29254.1"/>
    </source>
</evidence>
<dbReference type="EMBL" id="BRYA01000678">
    <property type="protein sequence ID" value="GMI29254.1"/>
    <property type="molecule type" value="Genomic_DNA"/>
</dbReference>
<proteinExistence type="predicted"/>
<accession>A0A9W7L4K4</accession>
<evidence type="ECO:0000313" key="4">
    <source>
        <dbReference type="Proteomes" id="UP001165065"/>
    </source>
</evidence>
<sequence length="427" mass="47140">MYGDWLVGQKMEGRAIEVYKQTKGWLSRASVVARFTEQPECLEVYLEGEEGEGVRRLRDVVKGRDARNNKKEYDKSEGSTGNTLANRLRGDWMEGDDMKSDVVDYLVTSQPGVDDDATAEVCGLLTGRPDFAASVFTEAWEKGWRGRGSGAARWTLMMLLSARGVGGCEFENEEVMSYVLSALSDIGTDEAMVTCGGMGFKEGTMALLRKGGHDKVIMEEYKNIVGGERVRMELLEIAKSGLKGEVLEVLGGMWGDVEGEDEEDVKDKREELEDDIRACLEEPGTIDDVEAAKVLGEVEGLPLGVGAEHFADILQQGEREIRRLEGEIRSFKGIIEGIEGEIKDVEVRIKGADEGFRIGGRTVWEAGGCASDGGVGSKRDGGGNPFKADEEEEEREEGFWREVNQHQRGDDRFNAIAKHYREQGIIS</sequence>
<feature type="coiled-coil region" evidence="1">
    <location>
        <begin position="307"/>
        <end position="334"/>
    </location>
</feature>
<comment type="caution">
    <text evidence="3">The sequence shown here is derived from an EMBL/GenBank/DDBJ whole genome shotgun (WGS) entry which is preliminary data.</text>
</comment>
<feature type="compositionally biased region" description="Basic and acidic residues" evidence="2">
    <location>
        <begin position="68"/>
        <end position="77"/>
    </location>
</feature>
<feature type="region of interest" description="Disordered" evidence="2">
    <location>
        <begin position="68"/>
        <end position="87"/>
    </location>
</feature>
<protein>
    <submittedName>
        <fullName evidence="3">Uncharacterized protein</fullName>
    </submittedName>
</protein>
<feature type="region of interest" description="Disordered" evidence="2">
    <location>
        <begin position="369"/>
        <end position="396"/>
    </location>
</feature>
<evidence type="ECO:0000256" key="2">
    <source>
        <dbReference type="SAM" id="MobiDB-lite"/>
    </source>
</evidence>
<reference evidence="4" key="1">
    <citation type="journal article" date="2023" name="Commun. Biol.">
        <title>Genome analysis of Parmales, the sister group of diatoms, reveals the evolutionary specialization of diatoms from phago-mixotrophs to photoautotrophs.</title>
        <authorList>
            <person name="Ban H."/>
            <person name="Sato S."/>
            <person name="Yoshikawa S."/>
            <person name="Yamada K."/>
            <person name="Nakamura Y."/>
            <person name="Ichinomiya M."/>
            <person name="Sato N."/>
            <person name="Blanc-Mathieu R."/>
            <person name="Endo H."/>
            <person name="Kuwata A."/>
            <person name="Ogata H."/>
        </authorList>
    </citation>
    <scope>NUCLEOTIDE SEQUENCE [LARGE SCALE GENOMIC DNA]</scope>
</reference>
<keyword evidence="1" id="KW-0175">Coiled coil</keyword>
<organism evidence="3 4">
    <name type="scientific">Triparma columacea</name>
    <dbReference type="NCBI Taxonomy" id="722753"/>
    <lineage>
        <taxon>Eukaryota</taxon>
        <taxon>Sar</taxon>
        <taxon>Stramenopiles</taxon>
        <taxon>Ochrophyta</taxon>
        <taxon>Bolidophyceae</taxon>
        <taxon>Parmales</taxon>
        <taxon>Triparmaceae</taxon>
        <taxon>Triparma</taxon>
    </lineage>
</organism>
<dbReference type="AlphaFoldDB" id="A0A9W7L4K4"/>
<dbReference type="OrthoDB" id="10588985at2759"/>
<gene>
    <name evidence="3" type="ORF">TrCOL_g13664</name>
</gene>
<dbReference type="Proteomes" id="UP001165065">
    <property type="component" value="Unassembled WGS sequence"/>
</dbReference>
<evidence type="ECO:0000256" key="1">
    <source>
        <dbReference type="SAM" id="Coils"/>
    </source>
</evidence>
<keyword evidence="4" id="KW-1185">Reference proteome</keyword>